<dbReference type="AlphaFoldDB" id="H2ZQ64"/>
<reference evidence="3" key="3">
    <citation type="submission" date="2025-09" db="UniProtKB">
        <authorList>
            <consortium name="Ensembl"/>
        </authorList>
    </citation>
    <scope>IDENTIFICATION</scope>
</reference>
<dbReference type="PANTHER" id="PTHR21505:SF12">
    <property type="entry name" value="MADF DOMAIN-CONTAINING PROTEIN-RELATED"/>
    <property type="match status" value="1"/>
</dbReference>
<keyword evidence="4" id="KW-1185">Reference proteome</keyword>
<name>H2ZQ64_CIOSA</name>
<dbReference type="PANTHER" id="PTHR21505">
    <property type="entry name" value="MADF DOMAIN-CONTAINING PROTEIN-RELATED"/>
    <property type="match status" value="1"/>
</dbReference>
<reference evidence="3" key="2">
    <citation type="submission" date="2025-08" db="UniProtKB">
        <authorList>
            <consortium name="Ensembl"/>
        </authorList>
    </citation>
    <scope>IDENTIFICATION</scope>
</reference>
<evidence type="ECO:0000313" key="4">
    <source>
        <dbReference type="Proteomes" id="UP000007875"/>
    </source>
</evidence>
<evidence type="ECO:0000256" key="1">
    <source>
        <dbReference type="SAM" id="MobiDB-lite"/>
    </source>
</evidence>
<dbReference type="SMART" id="SM00595">
    <property type="entry name" value="MADF"/>
    <property type="match status" value="1"/>
</dbReference>
<proteinExistence type="predicted"/>
<feature type="compositionally biased region" description="Polar residues" evidence="1">
    <location>
        <begin position="236"/>
        <end position="247"/>
    </location>
</feature>
<dbReference type="eggNOG" id="ENOG502SDRG">
    <property type="taxonomic scope" value="Eukaryota"/>
</dbReference>
<dbReference type="STRING" id="51511.ENSCSAVP00000019730"/>
<accession>H2ZQ64</accession>
<dbReference type="Ensembl" id="ENSCSAVT00000019943.1">
    <property type="protein sequence ID" value="ENSCSAVP00000019730.1"/>
    <property type="gene ID" value="ENSCSAVG00000011568.1"/>
</dbReference>
<organism evidence="3 4">
    <name type="scientific">Ciona savignyi</name>
    <name type="common">Pacific transparent sea squirt</name>
    <dbReference type="NCBI Taxonomy" id="51511"/>
    <lineage>
        <taxon>Eukaryota</taxon>
        <taxon>Metazoa</taxon>
        <taxon>Chordata</taxon>
        <taxon>Tunicata</taxon>
        <taxon>Ascidiacea</taxon>
        <taxon>Phlebobranchia</taxon>
        <taxon>Cionidae</taxon>
        <taxon>Ciona</taxon>
    </lineage>
</organism>
<dbReference type="Proteomes" id="UP000007875">
    <property type="component" value="Unassembled WGS sequence"/>
</dbReference>
<dbReference type="InParanoid" id="H2ZQ64"/>
<dbReference type="GeneTree" id="ENSGT00530000068036"/>
<reference evidence="4" key="1">
    <citation type="submission" date="2003-08" db="EMBL/GenBank/DDBJ databases">
        <authorList>
            <person name="Birren B."/>
            <person name="Nusbaum C."/>
            <person name="Abebe A."/>
            <person name="Abouelleil A."/>
            <person name="Adekoya E."/>
            <person name="Ait-zahra M."/>
            <person name="Allen N."/>
            <person name="Allen T."/>
            <person name="An P."/>
            <person name="Anderson M."/>
            <person name="Anderson S."/>
            <person name="Arachchi H."/>
            <person name="Armbruster J."/>
            <person name="Bachantsang P."/>
            <person name="Baldwin J."/>
            <person name="Barry A."/>
            <person name="Bayul T."/>
            <person name="Blitshsteyn B."/>
            <person name="Bloom T."/>
            <person name="Blye J."/>
            <person name="Boguslavskiy L."/>
            <person name="Borowsky M."/>
            <person name="Boukhgalter B."/>
            <person name="Brunache A."/>
            <person name="Butler J."/>
            <person name="Calixte N."/>
            <person name="Calvo S."/>
            <person name="Camarata J."/>
            <person name="Campo K."/>
            <person name="Chang J."/>
            <person name="Cheshatsang Y."/>
            <person name="Citroen M."/>
            <person name="Collymore A."/>
            <person name="Considine T."/>
            <person name="Cook A."/>
            <person name="Cooke P."/>
            <person name="Corum B."/>
            <person name="Cuomo C."/>
            <person name="David R."/>
            <person name="Dawoe T."/>
            <person name="Degray S."/>
            <person name="Dodge S."/>
            <person name="Dooley K."/>
            <person name="Dorje P."/>
            <person name="Dorjee K."/>
            <person name="Dorris L."/>
            <person name="Duffey N."/>
            <person name="Dupes A."/>
            <person name="Elkins T."/>
            <person name="Engels R."/>
            <person name="Erickson J."/>
            <person name="Farina A."/>
            <person name="Faro S."/>
            <person name="Ferreira P."/>
            <person name="Fischer H."/>
            <person name="Fitzgerald M."/>
            <person name="Foley K."/>
            <person name="Gage D."/>
            <person name="Galagan J."/>
            <person name="Gearin G."/>
            <person name="Gnerre S."/>
            <person name="Gnirke A."/>
            <person name="Goyette A."/>
            <person name="Graham J."/>
            <person name="Grandbois E."/>
            <person name="Gyaltsen K."/>
            <person name="Hafez N."/>
            <person name="Hagopian D."/>
            <person name="Hagos B."/>
            <person name="Hall J."/>
            <person name="Hatcher B."/>
            <person name="Heller A."/>
            <person name="Higgins H."/>
            <person name="Honan T."/>
            <person name="Horn A."/>
            <person name="Houde N."/>
            <person name="Hughes L."/>
            <person name="Hulme W."/>
            <person name="Husby E."/>
            <person name="Iliev I."/>
            <person name="Jaffe D."/>
            <person name="Jones C."/>
            <person name="Kamal M."/>
            <person name="Kamat A."/>
            <person name="Kamvysselis M."/>
            <person name="Karlsson E."/>
            <person name="Kells C."/>
            <person name="Kieu A."/>
            <person name="Kisner P."/>
            <person name="Kodira C."/>
            <person name="Kulbokas E."/>
            <person name="Labutti K."/>
            <person name="Lama D."/>
            <person name="Landers T."/>
            <person name="Leger J."/>
            <person name="Levine S."/>
            <person name="Lewis D."/>
            <person name="Lewis T."/>
            <person name="Lindblad-toh K."/>
            <person name="Liu X."/>
            <person name="Lokyitsang T."/>
            <person name="Lokyitsang Y."/>
            <person name="Lucien O."/>
            <person name="Lui A."/>
            <person name="Ma L.J."/>
            <person name="Mabbitt R."/>
            <person name="Macdonald J."/>
            <person name="Maclean C."/>
            <person name="Major J."/>
            <person name="Manning J."/>
            <person name="Marabella R."/>
            <person name="Maru K."/>
            <person name="Matthews C."/>
            <person name="Mauceli E."/>
            <person name="Mccarthy M."/>
            <person name="Mcdonough S."/>
            <person name="Mcghee T."/>
            <person name="Meldrim J."/>
            <person name="Meneus L."/>
            <person name="Mesirov J."/>
            <person name="Mihalev A."/>
            <person name="Mihova T."/>
            <person name="Mikkelsen T."/>
            <person name="Mlenga V."/>
            <person name="Moru K."/>
            <person name="Mozes J."/>
            <person name="Mulrain L."/>
            <person name="Munson G."/>
            <person name="Naylor J."/>
            <person name="Newes C."/>
            <person name="Nguyen C."/>
            <person name="Nguyen N."/>
            <person name="Nguyen T."/>
            <person name="Nicol R."/>
            <person name="Nielsen C."/>
            <person name="Nizzari M."/>
            <person name="Norbu C."/>
            <person name="Norbu N."/>
            <person name="O'donnell P."/>
            <person name="Okoawo O."/>
            <person name="O'leary S."/>
            <person name="Omotosho B."/>
            <person name="O'neill K."/>
            <person name="Osman S."/>
            <person name="Parker S."/>
            <person name="Perrin D."/>
            <person name="Phunkhang P."/>
            <person name="Piqani B."/>
            <person name="Purcell S."/>
            <person name="Rachupka T."/>
            <person name="Ramasamy U."/>
            <person name="Rameau R."/>
            <person name="Ray V."/>
            <person name="Raymond C."/>
            <person name="Retta R."/>
            <person name="Richardson S."/>
            <person name="Rise C."/>
            <person name="Rodriguez J."/>
            <person name="Rogers J."/>
            <person name="Rogov P."/>
            <person name="Rutman M."/>
            <person name="Schupbach R."/>
            <person name="Seaman C."/>
            <person name="Settipalli S."/>
            <person name="Sharpe T."/>
            <person name="Sheridan J."/>
            <person name="Sherpa N."/>
            <person name="Shi J."/>
            <person name="Smirnov S."/>
            <person name="Smith C."/>
            <person name="Sougnez C."/>
            <person name="Spencer B."/>
            <person name="Stalker J."/>
            <person name="Stange-thomann N."/>
            <person name="Stavropoulos S."/>
            <person name="Stetson K."/>
            <person name="Stone C."/>
            <person name="Stone S."/>
            <person name="Stubbs M."/>
            <person name="Talamas J."/>
            <person name="Tchuinga P."/>
            <person name="Tenzing P."/>
            <person name="Tesfaye S."/>
            <person name="Theodore J."/>
            <person name="Thoulutsang Y."/>
            <person name="Topham K."/>
            <person name="Towey S."/>
            <person name="Tsamla T."/>
            <person name="Tsomo N."/>
            <person name="Vallee D."/>
            <person name="Vassiliev H."/>
            <person name="Venkataraman V."/>
            <person name="Vinson J."/>
            <person name="Vo A."/>
            <person name="Wade C."/>
            <person name="Wang S."/>
            <person name="Wangchuk T."/>
            <person name="Wangdi T."/>
            <person name="Whittaker C."/>
            <person name="Wilkinson J."/>
            <person name="Wu Y."/>
            <person name="Wyman D."/>
            <person name="Yadav S."/>
            <person name="Yang S."/>
            <person name="Yang X."/>
            <person name="Yeager S."/>
            <person name="Yee E."/>
            <person name="Young G."/>
            <person name="Zainoun J."/>
            <person name="Zembeck L."/>
            <person name="Zimmer A."/>
            <person name="Zody M."/>
            <person name="Lander E."/>
        </authorList>
    </citation>
    <scope>NUCLEOTIDE SEQUENCE [LARGE SCALE GENOMIC DNA]</scope>
</reference>
<feature type="region of interest" description="Disordered" evidence="1">
    <location>
        <begin position="197"/>
        <end position="247"/>
    </location>
</feature>
<evidence type="ECO:0000313" key="3">
    <source>
        <dbReference type="Ensembl" id="ENSCSAVP00000019730.1"/>
    </source>
</evidence>
<sequence>MLKMETAGEEKFDWNLVNTNRLITLYKEHAYLYDKNRAEYRNKVQKNAAIQYIADVLGTTAGNVFQKIRGLRTQYVREKSKIPSAGMSNWLYYDSLHFLNEFSNYRTTRPGPNYRNIIIKSNILHPIDKPVDEGEDPSYQDEVYQDSFVSSPDESCDTTVEIASCSKPNSGNYTEYQPWLSANPLQIPSMFENHHVPSRTGVTETPKVENIPENLGREENAGKQVSTNHQKRGNDYTENSATKKIRK</sequence>
<dbReference type="PROSITE" id="PS51029">
    <property type="entry name" value="MADF"/>
    <property type="match status" value="1"/>
</dbReference>
<evidence type="ECO:0000259" key="2">
    <source>
        <dbReference type="PROSITE" id="PS51029"/>
    </source>
</evidence>
<protein>
    <recommendedName>
        <fullName evidence="2">MADF domain-containing protein</fullName>
    </recommendedName>
</protein>
<feature type="domain" description="MADF" evidence="2">
    <location>
        <begin position="21"/>
        <end position="104"/>
    </location>
</feature>
<dbReference type="Pfam" id="PF10545">
    <property type="entry name" value="MADF_DNA_bdg"/>
    <property type="match status" value="1"/>
</dbReference>
<dbReference type="HOGENOM" id="CLU_1126678_0_0_1"/>
<dbReference type="InterPro" id="IPR006578">
    <property type="entry name" value="MADF-dom"/>
</dbReference>